<name>A0ACC2NMB3_9HYME</name>
<proteinExistence type="predicted"/>
<keyword evidence="2" id="KW-1185">Reference proteome</keyword>
<sequence length="412" mass="46849">MKRSYVNSAYTSLACVVVVVGRYTKKVIYMEVVQKSCVLCIRGEQHSPEECYRNHGMEESSTSMETKAFGRIFSRTLQDGIIIQRLVSDGDAANFAAITNANPYGAYGIAVENILYSNHLKRNISSGIKEISRTRGEIGSIRKKIEETSKTFHDTITRCVENINQLQEDASSKCRRLRADLNELPLHVYGDHSQCAENNFNCDGQMRPGEQNLVPELQEKNLFIRIERVMQGAINNAKHLLMNLTTNTSESLMAIIAKTIGAKRMHFALKLSYKVRCYVAFLLFNCSASIGPLCREMEKDPPSIGLRVQQYRSEKNQQRVIRQSQEDYFGNRSLRQFHGADGNYGRVVDPDIDDATMAIRKADHYGILADWQADANGIEQRTRLQILSSEWNTLQKWLITASVMGRIYRREP</sequence>
<dbReference type="Proteomes" id="UP001239111">
    <property type="component" value="Chromosome 3"/>
</dbReference>
<gene>
    <name evidence="1" type="ORF">QAD02_003658</name>
</gene>
<comment type="caution">
    <text evidence="1">The sequence shown here is derived from an EMBL/GenBank/DDBJ whole genome shotgun (WGS) entry which is preliminary data.</text>
</comment>
<evidence type="ECO:0000313" key="2">
    <source>
        <dbReference type="Proteomes" id="UP001239111"/>
    </source>
</evidence>
<dbReference type="EMBL" id="CM056743">
    <property type="protein sequence ID" value="KAJ8672399.1"/>
    <property type="molecule type" value="Genomic_DNA"/>
</dbReference>
<protein>
    <submittedName>
        <fullName evidence="1">Uncharacterized protein</fullName>
    </submittedName>
</protein>
<reference evidence="1" key="1">
    <citation type="submission" date="2023-04" db="EMBL/GenBank/DDBJ databases">
        <title>A chromosome-level genome assembly of the parasitoid wasp Eretmocerus hayati.</title>
        <authorList>
            <person name="Zhong Y."/>
            <person name="Liu S."/>
            <person name="Liu Y."/>
        </authorList>
    </citation>
    <scope>NUCLEOTIDE SEQUENCE</scope>
    <source>
        <strain evidence="1">ZJU_SS_LIU_2023</strain>
    </source>
</reference>
<organism evidence="1 2">
    <name type="scientific">Eretmocerus hayati</name>
    <dbReference type="NCBI Taxonomy" id="131215"/>
    <lineage>
        <taxon>Eukaryota</taxon>
        <taxon>Metazoa</taxon>
        <taxon>Ecdysozoa</taxon>
        <taxon>Arthropoda</taxon>
        <taxon>Hexapoda</taxon>
        <taxon>Insecta</taxon>
        <taxon>Pterygota</taxon>
        <taxon>Neoptera</taxon>
        <taxon>Endopterygota</taxon>
        <taxon>Hymenoptera</taxon>
        <taxon>Apocrita</taxon>
        <taxon>Proctotrupomorpha</taxon>
        <taxon>Chalcidoidea</taxon>
        <taxon>Aphelinidae</taxon>
        <taxon>Aphelininae</taxon>
        <taxon>Eretmocerus</taxon>
    </lineage>
</organism>
<evidence type="ECO:0000313" key="1">
    <source>
        <dbReference type="EMBL" id="KAJ8672399.1"/>
    </source>
</evidence>
<accession>A0ACC2NMB3</accession>